<evidence type="ECO:0000256" key="1">
    <source>
        <dbReference type="ARBA" id="ARBA00004203"/>
    </source>
</evidence>
<dbReference type="EMBL" id="CP002536">
    <property type="protein sequence ID" value="ADY25297.1"/>
    <property type="molecule type" value="Genomic_DNA"/>
</dbReference>
<keyword evidence="3" id="KW-0574">Periplasm</keyword>
<keyword evidence="4" id="KW-0998">Cell outer membrane</keyword>
<evidence type="ECO:0000256" key="5">
    <source>
        <dbReference type="SAM" id="Phobius"/>
    </source>
</evidence>
<gene>
    <name evidence="6" type="ordered locus">Deipr_0122</name>
</gene>
<dbReference type="STRING" id="693977.Deipr_0122"/>
<dbReference type="RefSeq" id="WP_013613906.1">
    <property type="nucleotide sequence ID" value="NC_015161.1"/>
</dbReference>
<dbReference type="GO" id="GO:0042597">
    <property type="term" value="C:periplasmic space"/>
    <property type="evidence" value="ECO:0007669"/>
    <property type="project" value="UniProtKB-SubCell"/>
</dbReference>
<reference evidence="6 7" key="2">
    <citation type="journal article" date="2012" name="Stand. Genomic Sci.">
        <title>Complete genome sequence of the orange-red pigmented, radioresistant Deinococcus proteolyticus type strain (MRP(T)).</title>
        <authorList>
            <person name="Copeland A."/>
            <person name="Zeytun A."/>
            <person name="Yassawong M."/>
            <person name="Nolan M."/>
            <person name="Lucas S."/>
            <person name="Hammon N."/>
            <person name="Deshpande S."/>
            <person name="Cheng J.F."/>
            <person name="Han C."/>
            <person name="Tapia R."/>
            <person name="Goodwin L.A."/>
            <person name="Pitluck S."/>
            <person name="Mavromatis K."/>
            <person name="Liolios K."/>
            <person name="Pagani I."/>
            <person name="Ivanova N."/>
            <person name="Mikhailova N."/>
            <person name="Pati A."/>
            <person name="Chen A."/>
            <person name="Palaniappan K."/>
            <person name="Land M."/>
            <person name="Hauser L."/>
            <person name="Jeffries C.D."/>
            <person name="Brambilla E.M."/>
            <person name="Rohde M."/>
            <person name="Sikorski J."/>
            <person name="Pukall R."/>
            <person name="Goker M."/>
            <person name="Detter J.C."/>
            <person name="Woyke T."/>
            <person name="Bristow J."/>
            <person name="Eisen J.A."/>
            <person name="Markowitz V."/>
            <person name="Hugenholtz P."/>
            <person name="Kyrpides N.C."/>
            <person name="Klenk H.P."/>
            <person name="Lapidus A."/>
        </authorList>
    </citation>
    <scope>NUCLEOTIDE SEQUENCE [LARGE SCALE GENOMIC DNA]</scope>
    <source>
        <strain evidence="7">ATCC 35074 / DSM 20540 / JCM 6276 / NBRC 101906 / NCIMB 13154 / VKM Ac-1939 / CCM 2703 / MRP</strain>
    </source>
</reference>
<evidence type="ECO:0000256" key="4">
    <source>
        <dbReference type="ARBA" id="ARBA00023237"/>
    </source>
</evidence>
<comment type="subcellular location">
    <subcellularLocation>
        <location evidence="1">Cell outer membrane</location>
        <topology evidence="1">Single-pass membrane protein</topology>
    </subcellularLocation>
    <subcellularLocation>
        <location evidence="2">Periplasm</location>
    </subcellularLocation>
</comment>
<dbReference type="NCBIfam" id="TIGR02532">
    <property type="entry name" value="IV_pilin_GFxxxE"/>
    <property type="match status" value="1"/>
</dbReference>
<organism evidence="6 7">
    <name type="scientific">Deinococcus proteolyticus (strain ATCC 35074 / DSM 20540 / JCM 6276 / NBRC 101906 / NCIMB 13154 / VKM Ac-1939 / CCM 2703 / MRP)</name>
    <dbReference type="NCBI Taxonomy" id="693977"/>
    <lineage>
        <taxon>Bacteria</taxon>
        <taxon>Thermotogati</taxon>
        <taxon>Deinococcota</taxon>
        <taxon>Deinococci</taxon>
        <taxon>Deinococcales</taxon>
        <taxon>Deinococcaceae</taxon>
        <taxon>Deinococcus</taxon>
    </lineage>
</organism>
<dbReference type="eggNOG" id="COG2165">
    <property type="taxonomic scope" value="Bacteria"/>
</dbReference>
<dbReference type="Pfam" id="PF07963">
    <property type="entry name" value="N_methyl"/>
    <property type="match status" value="1"/>
</dbReference>
<evidence type="ECO:0000256" key="2">
    <source>
        <dbReference type="ARBA" id="ARBA00004418"/>
    </source>
</evidence>
<name>F0RNR4_DEIPM</name>
<reference evidence="7" key="1">
    <citation type="submission" date="2011-02" db="EMBL/GenBank/DDBJ databases">
        <title>The complete sequence of chromosome of Deinococcus proteolyticus DSM 20540.</title>
        <authorList>
            <consortium name="US DOE Joint Genome Institute (JGI-PGF)"/>
            <person name="Lucas S."/>
            <person name="Copeland A."/>
            <person name="Lapidus A."/>
            <person name="Bruce D."/>
            <person name="Goodwin L."/>
            <person name="Pitluck S."/>
            <person name="Kyrpides N."/>
            <person name="Mavromatis K."/>
            <person name="Pagani I."/>
            <person name="Ivanova N."/>
            <person name="Ovchinnikova G."/>
            <person name="Zeytun A."/>
            <person name="Detter J.C."/>
            <person name="Han C."/>
            <person name="Land M."/>
            <person name="Hauser L."/>
            <person name="Markowitz V."/>
            <person name="Cheng J.-F."/>
            <person name="Hugenholtz P."/>
            <person name="Woyke T."/>
            <person name="Wu D."/>
            <person name="Pukall R."/>
            <person name="Steenblock K."/>
            <person name="Brambilla E."/>
            <person name="Klenk H.-P."/>
            <person name="Eisen J.A."/>
        </authorList>
    </citation>
    <scope>NUCLEOTIDE SEQUENCE [LARGE SCALE GENOMIC DNA]</scope>
    <source>
        <strain evidence="7">ATCC 35074 / DSM 20540 / JCM 6276 / NBRC 101906 / NCIMB 13154 / VKM Ac-1939 / CCM 2703 / MRP</strain>
    </source>
</reference>
<keyword evidence="5" id="KW-0472">Membrane</keyword>
<keyword evidence="5" id="KW-1133">Transmembrane helix</keyword>
<dbReference type="PROSITE" id="PS00409">
    <property type="entry name" value="PROKAR_NTER_METHYL"/>
    <property type="match status" value="1"/>
</dbReference>
<dbReference type="SUPFAM" id="SSF54523">
    <property type="entry name" value="Pili subunits"/>
    <property type="match status" value="1"/>
</dbReference>
<keyword evidence="5" id="KW-0812">Transmembrane</keyword>
<dbReference type="KEGG" id="dpt:Deipr_0122"/>
<evidence type="ECO:0000256" key="3">
    <source>
        <dbReference type="ARBA" id="ARBA00022764"/>
    </source>
</evidence>
<protein>
    <submittedName>
        <fullName evidence="6">Putative pilin, type IV</fullName>
    </submittedName>
</protein>
<accession>F0RNR4</accession>
<dbReference type="HOGENOM" id="CLU_1765021_0_0_0"/>
<dbReference type="InterPro" id="IPR012902">
    <property type="entry name" value="N_methyl_site"/>
</dbReference>
<dbReference type="Proteomes" id="UP000007718">
    <property type="component" value="Chromosome"/>
</dbReference>
<evidence type="ECO:0000313" key="7">
    <source>
        <dbReference type="Proteomes" id="UP000007718"/>
    </source>
</evidence>
<dbReference type="OrthoDB" id="9847470at2"/>
<dbReference type="InterPro" id="IPR045584">
    <property type="entry name" value="Pilin-like"/>
</dbReference>
<proteinExistence type="predicted"/>
<dbReference type="Gene3D" id="3.30.700.10">
    <property type="entry name" value="Glycoprotein, Type 4 Pilin"/>
    <property type="match status" value="1"/>
</dbReference>
<feature type="transmembrane region" description="Helical" evidence="5">
    <location>
        <begin position="14"/>
        <end position="36"/>
    </location>
</feature>
<evidence type="ECO:0000313" key="6">
    <source>
        <dbReference type="EMBL" id="ADY25297.1"/>
    </source>
</evidence>
<keyword evidence="7" id="KW-1185">Reference proteome</keyword>
<sequence>MSFVKLQGFTLVEILVALALFAILAAVLSSTIVGLFGNTGDSQQRLNTTTNAQRILESVKSSWNQQAYYDLACVNGLPAGYQITIQSLDSRAQPVTWSGARTAVANVCPALTAPGTIPPAPPMRRVTVTSRQNNQTTTLVLDLLRPL</sequence>
<dbReference type="AlphaFoldDB" id="F0RNR4"/>
<dbReference type="GO" id="GO:0009279">
    <property type="term" value="C:cell outer membrane"/>
    <property type="evidence" value="ECO:0007669"/>
    <property type="project" value="UniProtKB-SubCell"/>
</dbReference>